<sequence length="156" mass="16993">MLVADDRPPSIVVDQGPFGSVVQHDGKAGGQADADGGAQRLRPRLDRAERRLRPVHRAHERPHLATAGHEAGIDRLSWHIERDAGLLQKGAQAGVLREEVAIAPLAACEREEGVGHEFLYDAVGPAGSAVVPRKPNETKAGFDVWPRMFQPRRLLL</sequence>
<evidence type="ECO:0000313" key="1">
    <source>
        <dbReference type="EMBL" id="BAQ46734.1"/>
    </source>
</evidence>
<evidence type="ECO:0000313" key="2">
    <source>
        <dbReference type="Proteomes" id="UP000061432"/>
    </source>
</evidence>
<name>A0A0C6FNA7_9HYPH</name>
<reference evidence="1 2" key="1">
    <citation type="journal article" date="2015" name="Genome Announc.">
        <title>Complete Genome Sequence of Methylobacterium aquaticum Strain 22A, Isolated from Racomitrium japonicum Moss.</title>
        <authorList>
            <person name="Tani A."/>
            <person name="Ogura Y."/>
            <person name="Hayashi T."/>
            <person name="Kimbara K."/>
        </authorList>
    </citation>
    <scope>NUCLEOTIDE SEQUENCE [LARGE SCALE GENOMIC DNA]</scope>
    <source>
        <strain evidence="1 2">MA-22A</strain>
    </source>
</reference>
<protein>
    <submittedName>
        <fullName evidence="1">Uncharacterized protein</fullName>
    </submittedName>
</protein>
<reference evidence="2" key="2">
    <citation type="submission" date="2015-01" db="EMBL/GenBank/DDBJ databases">
        <title>Complete genome sequence of Methylobacterium aquaticum strain 22A.</title>
        <authorList>
            <person name="Tani A."/>
            <person name="Ogura Y."/>
            <person name="Hayashi T."/>
        </authorList>
    </citation>
    <scope>NUCLEOTIDE SEQUENCE [LARGE SCALE GENOMIC DNA]</scope>
    <source>
        <strain evidence="2">MA-22A</strain>
    </source>
</reference>
<dbReference type="Proteomes" id="UP000061432">
    <property type="component" value="Chromosome"/>
</dbReference>
<accession>A0A0C6FNA7</accession>
<organism evidence="1 2">
    <name type="scientific">Methylobacterium aquaticum</name>
    <dbReference type="NCBI Taxonomy" id="270351"/>
    <lineage>
        <taxon>Bacteria</taxon>
        <taxon>Pseudomonadati</taxon>
        <taxon>Pseudomonadota</taxon>
        <taxon>Alphaproteobacteria</taxon>
        <taxon>Hyphomicrobiales</taxon>
        <taxon>Methylobacteriaceae</taxon>
        <taxon>Methylobacterium</taxon>
    </lineage>
</organism>
<dbReference type="AlphaFoldDB" id="A0A0C6FNA7"/>
<dbReference type="KEGG" id="maqu:Maq22A_c18180"/>
<dbReference type="EMBL" id="AP014704">
    <property type="protein sequence ID" value="BAQ46734.1"/>
    <property type="molecule type" value="Genomic_DNA"/>
</dbReference>
<proteinExistence type="predicted"/>
<gene>
    <name evidence="1" type="ORF">Maq22A_c18180</name>
</gene>